<reference evidence="9 10" key="2">
    <citation type="submission" date="2024-05" db="EMBL/GenBank/DDBJ databases">
        <authorList>
            <person name="Chen Y."/>
            <person name="Shah S."/>
            <person name="Dougan E. K."/>
            <person name="Thang M."/>
            <person name="Chan C."/>
        </authorList>
    </citation>
    <scope>NUCLEOTIDE SEQUENCE [LARGE SCALE GENOMIC DNA]</scope>
</reference>
<dbReference type="PANTHER" id="PTHR24014:SF4">
    <property type="entry name" value="2-OXOGLUTARATE AND IRON-DEPENDENT OXYGENASE DOMAIN-CONTAINING PROTEIN 2"/>
    <property type="match status" value="1"/>
</dbReference>
<dbReference type="InterPro" id="IPR005123">
    <property type="entry name" value="Oxoglu/Fe-dep_dioxygenase_dom"/>
</dbReference>
<dbReference type="SMART" id="SM00702">
    <property type="entry name" value="P4Hc"/>
    <property type="match status" value="1"/>
</dbReference>
<dbReference type="GO" id="GO:0051213">
    <property type="term" value="F:dioxygenase activity"/>
    <property type="evidence" value="ECO:0007669"/>
    <property type="project" value="UniProtKB-KW"/>
</dbReference>
<organism evidence="8">
    <name type="scientific">Cladocopium goreaui</name>
    <dbReference type="NCBI Taxonomy" id="2562237"/>
    <lineage>
        <taxon>Eukaryota</taxon>
        <taxon>Sar</taxon>
        <taxon>Alveolata</taxon>
        <taxon>Dinophyceae</taxon>
        <taxon>Suessiales</taxon>
        <taxon>Symbiodiniaceae</taxon>
        <taxon>Cladocopium</taxon>
    </lineage>
</organism>
<evidence type="ECO:0000256" key="1">
    <source>
        <dbReference type="ARBA" id="ARBA00001961"/>
    </source>
</evidence>
<dbReference type="EMBL" id="CAMXCT030000196">
    <property type="protein sequence ID" value="CAL4762629.1"/>
    <property type="molecule type" value="Genomic_DNA"/>
</dbReference>
<evidence type="ECO:0000256" key="2">
    <source>
        <dbReference type="ARBA" id="ARBA00022723"/>
    </source>
</evidence>
<reference evidence="8" key="1">
    <citation type="submission" date="2022-10" db="EMBL/GenBank/DDBJ databases">
        <authorList>
            <person name="Chen Y."/>
            <person name="Dougan E. K."/>
            <person name="Chan C."/>
            <person name="Rhodes N."/>
            <person name="Thang M."/>
        </authorList>
    </citation>
    <scope>NUCLEOTIDE SEQUENCE</scope>
</reference>
<evidence type="ECO:0000256" key="5">
    <source>
        <dbReference type="ARBA" id="ARBA00023002"/>
    </source>
</evidence>
<proteinExistence type="predicted"/>
<evidence type="ECO:0000313" key="9">
    <source>
        <dbReference type="EMBL" id="CAL4762629.1"/>
    </source>
</evidence>
<evidence type="ECO:0000313" key="8">
    <source>
        <dbReference type="EMBL" id="CAI3975317.1"/>
    </source>
</evidence>
<dbReference type="Gene3D" id="2.60.120.620">
    <property type="entry name" value="q2cbj1_9rhob like domain"/>
    <property type="match status" value="1"/>
</dbReference>
<dbReference type="PANTHER" id="PTHR24014">
    <property type="entry name" value="2-OXOGLUTARATE AND IRON-DEPENDENT OXYGENASE DOMAIN-CONTAINING PROTEIN 2"/>
    <property type="match status" value="1"/>
</dbReference>
<dbReference type="Pfam" id="PF25238">
    <property type="entry name" value="OGFOD2-like"/>
    <property type="match status" value="1"/>
</dbReference>
<dbReference type="EMBL" id="CAMXCT010000196">
    <property type="protein sequence ID" value="CAI3975317.1"/>
    <property type="molecule type" value="Genomic_DNA"/>
</dbReference>
<name>A0A9P1BL20_9DINO</name>
<dbReference type="GO" id="GO:0005506">
    <property type="term" value="F:iron ion binding"/>
    <property type="evidence" value="ECO:0007669"/>
    <property type="project" value="InterPro"/>
</dbReference>
<gene>
    <name evidence="8" type="ORF">C1SCF055_LOCUS3651</name>
</gene>
<keyword evidence="6" id="KW-0408">Iron</keyword>
<evidence type="ECO:0000256" key="3">
    <source>
        <dbReference type="ARBA" id="ARBA00022896"/>
    </source>
</evidence>
<dbReference type="GO" id="GO:0031418">
    <property type="term" value="F:L-ascorbic acid binding"/>
    <property type="evidence" value="ECO:0007669"/>
    <property type="project" value="UniProtKB-KW"/>
</dbReference>
<keyword evidence="2" id="KW-0479">Metal-binding</keyword>
<keyword evidence="4" id="KW-0223">Dioxygenase</keyword>
<comment type="caution">
    <text evidence="8">The sequence shown here is derived from an EMBL/GenBank/DDBJ whole genome shotgun (WGS) entry which is preliminary data.</text>
</comment>
<evidence type="ECO:0000256" key="4">
    <source>
        <dbReference type="ARBA" id="ARBA00022964"/>
    </source>
</evidence>
<dbReference type="AlphaFoldDB" id="A0A9P1BL20"/>
<accession>A0A9P1BL20</accession>
<protein>
    <submittedName>
        <fullName evidence="9">2-oxoglutarate and iron-dependent oxygenase domain-containing protein ICU11 (Protein INCURVATA 11)</fullName>
    </submittedName>
</protein>
<feature type="domain" description="Fe2OG dioxygenase" evidence="7">
    <location>
        <begin position="367"/>
        <end position="461"/>
    </location>
</feature>
<keyword evidence="5" id="KW-0560">Oxidoreductase</keyword>
<dbReference type="PROSITE" id="PS51471">
    <property type="entry name" value="FE2OG_OXY"/>
    <property type="match status" value="1"/>
</dbReference>
<dbReference type="Proteomes" id="UP001152797">
    <property type="component" value="Unassembled WGS sequence"/>
</dbReference>
<evidence type="ECO:0000259" key="7">
    <source>
        <dbReference type="PROSITE" id="PS51471"/>
    </source>
</evidence>
<keyword evidence="3" id="KW-0847">Vitamin C</keyword>
<sequence>MALTALTMASMPRLRVLGRLGCLSSRGVSSRSVAWTAVRATKGHKGPGSGPVTAFKALLATAGGLFMRNRPASHRPISSQELPNVVSELRKQSFILNVSQLKPSPLIVDADGEMHTGHESAWESYDLQLLISGDAKHPFFFLPLRVRLRFGASQLPDIRLGGQLAFPLVSRDRHPPKAFWDRFKASSVASKGDPVVELLRSLRLFLLDPAEYLAYTEGSPEAKRLTTWCRDVARLNGQRLEVIQKYGKLVRHPELFDPVSPLKKEWFHEKIWSFLNGGTADWQDVLTEHVPGEVYSFPFFTDEFCKTLLEEIFNFYDTGLPARRPNSMNNYGIILSDIGLEPFIDKLQELLQPLGEGFFHGPGSCWDGHHCFIVRYREGEDLGLDMHTDDSDVTFNICLGLDFAGAGLQFCGAMGQADHRKHSFTYRHQKGHCIVHLGRKRHGADDITSGERLNLILWNHSSEFRGSAEYQRPAYLPEESAPDLVCLSYTHDRDFGTFKDYPKGKELFRGRGWCPPSQAEYPDFKPETAGGSWKSSL</sequence>
<dbReference type="OrthoDB" id="442093at2759"/>
<evidence type="ECO:0000256" key="6">
    <source>
        <dbReference type="ARBA" id="ARBA00023004"/>
    </source>
</evidence>
<dbReference type="InterPro" id="IPR006620">
    <property type="entry name" value="Pro_4_hyd_alph"/>
</dbReference>
<comment type="cofactor">
    <cofactor evidence="1">
        <name>L-ascorbate</name>
        <dbReference type="ChEBI" id="CHEBI:38290"/>
    </cofactor>
</comment>
<keyword evidence="10" id="KW-1185">Reference proteome</keyword>
<dbReference type="EMBL" id="CAMXCT020000196">
    <property type="protein sequence ID" value="CAL1128692.1"/>
    <property type="molecule type" value="Genomic_DNA"/>
</dbReference>
<dbReference type="GO" id="GO:0016705">
    <property type="term" value="F:oxidoreductase activity, acting on paired donors, with incorporation or reduction of molecular oxygen"/>
    <property type="evidence" value="ECO:0007669"/>
    <property type="project" value="InterPro"/>
</dbReference>
<evidence type="ECO:0000313" key="10">
    <source>
        <dbReference type="Proteomes" id="UP001152797"/>
    </source>
</evidence>